<gene>
    <name evidence="1" type="ORF">MRK42_14470</name>
</gene>
<dbReference type="RefSeq" id="WP_338610707.1">
    <property type="nucleotide sequence ID" value="NZ_CP095328.1"/>
</dbReference>
<evidence type="ECO:0008006" key="2">
    <source>
        <dbReference type="Google" id="ProtNLM"/>
    </source>
</evidence>
<accession>A0AAU6T589</accession>
<sequence>MLQAILSSKAGRIGREDESQRWCDVFHRSEDLLTATFFGRIPYLSDGALSALLAFLLGRQQLDLSDFMELELWPRLRNSLGEQVEPDVVLRFARELFVIEVKPPFGGAQYQAQWFNQMDAITIEEAYAEYETIYYIALGNVVPRPLEQTELPERFESMSACEWEPLRCWLRQNELFSTRQDKAILRDWQSAFELYGMAPLIPSWLPMVDKADAMPLATGIEQLQHWS</sequence>
<name>A0AAU6T589_9GAMM</name>
<protein>
    <recommendedName>
        <fullName evidence="2">PD-(D/E)XK nuclease superfamily protein</fullName>
    </recommendedName>
</protein>
<evidence type="ECO:0000313" key="1">
    <source>
        <dbReference type="EMBL" id="XAG40199.1"/>
    </source>
</evidence>
<reference evidence="1" key="1">
    <citation type="submission" date="2022-03" db="EMBL/GenBank/DDBJ databases">
        <title>Sea Food Isolates.</title>
        <authorList>
            <person name="Li C."/>
        </authorList>
    </citation>
    <scope>NUCLEOTIDE SEQUENCE</scope>
    <source>
        <strain evidence="1">19NY04SH05-1</strain>
    </source>
</reference>
<proteinExistence type="predicted"/>
<dbReference type="AlphaFoldDB" id="A0AAU6T589"/>
<organism evidence="1">
    <name type="scientific">Aeromonas sp. 19NY04SH05-1</name>
    <dbReference type="NCBI Taxonomy" id="2920537"/>
    <lineage>
        <taxon>Bacteria</taxon>
        <taxon>Pseudomonadati</taxon>
        <taxon>Pseudomonadota</taxon>
        <taxon>Gammaproteobacteria</taxon>
        <taxon>Aeromonadales</taxon>
        <taxon>Aeromonadaceae</taxon>
        <taxon>Aeromonas</taxon>
    </lineage>
</organism>
<dbReference type="EMBL" id="CP095328">
    <property type="protein sequence ID" value="XAG40199.1"/>
    <property type="molecule type" value="Genomic_DNA"/>
</dbReference>